<organism evidence="2 3">
    <name type="scientific">Deinococcus radiodurans (strain ATCC 13939 / DSM 20539 / JCM 16871 / CCUG 27074 / LMG 4051 / NBRC 15346 / NCIMB 9279 / VKM B-1422 / R1)</name>
    <dbReference type="NCBI Taxonomy" id="243230"/>
    <lineage>
        <taxon>Bacteria</taxon>
        <taxon>Thermotogati</taxon>
        <taxon>Deinococcota</taxon>
        <taxon>Deinococci</taxon>
        <taxon>Deinococcales</taxon>
        <taxon>Deinococcaceae</taxon>
        <taxon>Deinococcus</taxon>
    </lineage>
</organism>
<keyword evidence="3" id="KW-1185">Reference proteome</keyword>
<dbReference type="EMBL" id="AE000513">
    <property type="protein sequence ID" value="AAF09928.1"/>
    <property type="molecule type" value="Genomic_DNA"/>
</dbReference>
<protein>
    <submittedName>
        <fullName evidence="2">Uncharacterized protein</fullName>
    </submittedName>
</protein>
<name>Q9RXH5_DEIRA</name>
<dbReference type="PaxDb" id="243230-DR_0338"/>
<dbReference type="KEGG" id="dra:DR_0338"/>
<dbReference type="OrthoDB" id="74166at2"/>
<dbReference type="EnsemblBacteria" id="AAF09928">
    <property type="protein sequence ID" value="AAF09928"/>
    <property type="gene ID" value="DR_0338"/>
</dbReference>
<evidence type="ECO:0000313" key="3">
    <source>
        <dbReference type="Proteomes" id="UP000002524"/>
    </source>
</evidence>
<dbReference type="InParanoid" id="Q9RXH5"/>
<dbReference type="STRING" id="243230.DR_0338"/>
<reference evidence="2 3" key="1">
    <citation type="journal article" date="1999" name="Science">
        <title>Genome sequence of the radioresistant bacterium Deinococcus radiodurans R1.</title>
        <authorList>
            <person name="White O."/>
            <person name="Eisen J.A."/>
            <person name="Heidelberg J.F."/>
            <person name="Hickey E.K."/>
            <person name="Peterson J.D."/>
            <person name="Dodson R.J."/>
            <person name="Haft D.H."/>
            <person name="Gwinn M.L."/>
            <person name="Nelson W.C."/>
            <person name="Richardson D.L."/>
            <person name="Moffat K.S."/>
            <person name="Qin H."/>
            <person name="Jiang L."/>
            <person name="Pamphile W."/>
            <person name="Crosby M."/>
            <person name="Shen M."/>
            <person name="Vamathevan J.J."/>
            <person name="Lam P."/>
            <person name="McDonald L."/>
            <person name="Utterback T."/>
            <person name="Zalewski C."/>
            <person name="Makarova K.S."/>
            <person name="Aravind L."/>
            <person name="Daly M.J."/>
            <person name="Minton K.W."/>
            <person name="Fleischmann R.D."/>
            <person name="Ketchum K.A."/>
            <person name="Nelson K.E."/>
            <person name="Salzberg S."/>
            <person name="Smith H.O."/>
            <person name="Venter J.C."/>
            <person name="Fraser C.M."/>
        </authorList>
    </citation>
    <scope>NUCLEOTIDE SEQUENCE [LARGE SCALE GENOMIC DNA]</scope>
    <source>
        <strain evidence="3">ATCC 13939 / DSM 20539 / JCM 16871 / LMG 4051 / NBRC 15346 / NCIMB 9279 / R1 / VKM B-1422</strain>
    </source>
</reference>
<evidence type="ECO:0000256" key="1">
    <source>
        <dbReference type="SAM" id="MobiDB-lite"/>
    </source>
</evidence>
<feature type="region of interest" description="Disordered" evidence="1">
    <location>
        <begin position="41"/>
        <end position="63"/>
    </location>
</feature>
<dbReference type="PATRIC" id="fig|243230.17.peg.507"/>
<dbReference type="Proteomes" id="UP000002524">
    <property type="component" value="Chromosome 1"/>
</dbReference>
<dbReference type="HOGENOM" id="CLU_1955986_0_0_0"/>
<sequence length="128" mass="14084">MRSCPQASRGRPRQFPTCLHPPLSNFSGTCRVIGSVKPTRSARPVKGTLNARGGTRPSRAAPKRGGLTLTKVLAYVPIAVELAAYLRGQQKARRGKYYKPSKRGQAFDFVLGQAQKRFGKAPKKKGWF</sequence>
<proteinExistence type="predicted"/>
<dbReference type="AlphaFoldDB" id="Q9RXH5"/>
<evidence type="ECO:0000313" key="2">
    <source>
        <dbReference type="EMBL" id="AAF09928.1"/>
    </source>
</evidence>
<accession>Q9RXH5</accession>
<dbReference type="PIR" id="B75531">
    <property type="entry name" value="B75531"/>
</dbReference>
<gene>
    <name evidence="2" type="ordered locus">DR_0338</name>
</gene>